<accession>A0A9D9DBI5</accession>
<proteinExistence type="predicted"/>
<dbReference type="AlphaFoldDB" id="A0A9D9DBI5"/>
<comment type="caution">
    <text evidence="1">The sequence shown here is derived from an EMBL/GenBank/DDBJ whole genome shotgun (WGS) entry which is preliminary data.</text>
</comment>
<organism evidence="1 2">
    <name type="scientific">Candidatus Avisuccinivibrio stercorigallinarum</name>
    <dbReference type="NCBI Taxonomy" id="2840704"/>
    <lineage>
        <taxon>Bacteria</taxon>
        <taxon>Pseudomonadati</taxon>
        <taxon>Pseudomonadota</taxon>
        <taxon>Gammaproteobacteria</taxon>
        <taxon>Aeromonadales</taxon>
        <taxon>Succinivibrionaceae</taxon>
        <taxon>Succinivibrionaceae incertae sedis</taxon>
        <taxon>Candidatus Avisuccinivibrio</taxon>
    </lineage>
</organism>
<reference evidence="1" key="2">
    <citation type="journal article" date="2021" name="PeerJ">
        <title>Extensive microbial diversity within the chicken gut microbiome revealed by metagenomics and culture.</title>
        <authorList>
            <person name="Gilroy R."/>
            <person name="Ravi A."/>
            <person name="Getino M."/>
            <person name="Pursley I."/>
            <person name="Horton D.L."/>
            <person name="Alikhan N.F."/>
            <person name="Baker D."/>
            <person name="Gharbi K."/>
            <person name="Hall N."/>
            <person name="Watson M."/>
            <person name="Adriaenssens E.M."/>
            <person name="Foster-Nyarko E."/>
            <person name="Jarju S."/>
            <person name="Secka A."/>
            <person name="Antonio M."/>
            <person name="Oren A."/>
            <person name="Chaudhuri R.R."/>
            <person name="La Ragione R."/>
            <person name="Hildebrand F."/>
            <person name="Pallen M.J."/>
        </authorList>
    </citation>
    <scope>NUCLEOTIDE SEQUENCE</scope>
    <source>
        <strain evidence="1">17213</strain>
    </source>
</reference>
<reference evidence="1" key="1">
    <citation type="submission" date="2020-10" db="EMBL/GenBank/DDBJ databases">
        <authorList>
            <person name="Gilroy R."/>
        </authorList>
    </citation>
    <scope>NUCLEOTIDE SEQUENCE</scope>
    <source>
        <strain evidence="1">17213</strain>
    </source>
</reference>
<dbReference type="EMBL" id="JADINH010000027">
    <property type="protein sequence ID" value="MBO8415066.1"/>
    <property type="molecule type" value="Genomic_DNA"/>
</dbReference>
<protein>
    <submittedName>
        <fullName evidence="1">Uncharacterized protein</fullName>
    </submittedName>
</protein>
<evidence type="ECO:0000313" key="1">
    <source>
        <dbReference type="EMBL" id="MBO8415066.1"/>
    </source>
</evidence>
<gene>
    <name evidence="1" type="ORF">IAB19_01630</name>
</gene>
<sequence length="209" mass="23166">MKTLITLVQQELQLAAESSSLKPRIIKASLTLSGYQAGSETLKKSVDFSDSEVFERLPIDVSRNISDEEESALLKLLSGSISLKKRSFPLFRRFRQHKLVLFFNQAGEIHCGQMGNDTEQCVSTVLSEGQNSAFLTACVQSVDKQEINSVPAVSCSCSCKLKLSRLYFDSRRFSNLLLKTVLPELSLGASELSEEKTDFDKTAGELSKE</sequence>
<name>A0A9D9DBI5_9GAMM</name>
<evidence type="ECO:0000313" key="2">
    <source>
        <dbReference type="Proteomes" id="UP000823631"/>
    </source>
</evidence>
<dbReference type="Proteomes" id="UP000823631">
    <property type="component" value="Unassembled WGS sequence"/>
</dbReference>